<dbReference type="RefSeq" id="WP_072788359.1">
    <property type="nucleotide sequence ID" value="NZ_FRCX01000013.1"/>
</dbReference>
<evidence type="ECO:0000256" key="1">
    <source>
        <dbReference type="SAM" id="SignalP"/>
    </source>
</evidence>
<evidence type="ECO:0000313" key="3">
    <source>
        <dbReference type="Proteomes" id="UP000184339"/>
    </source>
</evidence>
<proteinExistence type="predicted"/>
<keyword evidence="1" id="KW-0732">Signal</keyword>
<accession>A0A1M7R6T8</accession>
<keyword evidence="3" id="KW-1185">Reference proteome</keyword>
<gene>
    <name evidence="2" type="ORF">SAMN05192549_11350</name>
</gene>
<name>A0A1M7R6T8_9BURK</name>
<sequence>MKYRDAIFATMALAATSVALAGVVYTDAYSHAAKAEVHGVRALTLVASGDEIACDPATMLSSNESGTVQQ</sequence>
<protein>
    <submittedName>
        <fullName evidence="2">Uncharacterized protein</fullName>
    </submittedName>
</protein>
<evidence type="ECO:0000313" key="2">
    <source>
        <dbReference type="EMBL" id="SHN41851.1"/>
    </source>
</evidence>
<feature type="chain" id="PRO_5012816818" evidence="1">
    <location>
        <begin position="22"/>
        <end position="70"/>
    </location>
</feature>
<dbReference type="EMBL" id="FRCX01000013">
    <property type="protein sequence ID" value="SHN41851.1"/>
    <property type="molecule type" value="Genomic_DNA"/>
</dbReference>
<organism evidence="2 3">
    <name type="scientific">Duganella sacchari</name>
    <dbReference type="NCBI Taxonomy" id="551987"/>
    <lineage>
        <taxon>Bacteria</taxon>
        <taxon>Pseudomonadati</taxon>
        <taxon>Pseudomonadota</taxon>
        <taxon>Betaproteobacteria</taxon>
        <taxon>Burkholderiales</taxon>
        <taxon>Oxalobacteraceae</taxon>
        <taxon>Telluria group</taxon>
        <taxon>Duganella</taxon>
    </lineage>
</organism>
<dbReference type="STRING" id="551987.SAMN05192549_11350"/>
<feature type="signal peptide" evidence="1">
    <location>
        <begin position="1"/>
        <end position="21"/>
    </location>
</feature>
<reference evidence="3" key="1">
    <citation type="submission" date="2016-11" db="EMBL/GenBank/DDBJ databases">
        <authorList>
            <person name="Varghese N."/>
            <person name="Submissions S."/>
        </authorList>
    </citation>
    <scope>NUCLEOTIDE SEQUENCE [LARGE SCALE GENOMIC DNA]</scope>
    <source>
        <strain evidence="3">Sac-22</strain>
    </source>
</reference>
<dbReference type="OrthoDB" id="8758902at2"/>
<dbReference type="Proteomes" id="UP000184339">
    <property type="component" value="Unassembled WGS sequence"/>
</dbReference>
<dbReference type="AlphaFoldDB" id="A0A1M7R6T8"/>